<name>A0A8J8Q513_9EURY</name>
<accession>A0A8J8Q513</accession>
<gene>
    <name evidence="1" type="ORF">CV102_03685</name>
</gene>
<dbReference type="Pfam" id="PF07311">
    <property type="entry name" value="Dodecin"/>
    <property type="match status" value="1"/>
</dbReference>
<keyword evidence="2" id="KW-1185">Reference proteome</keyword>
<dbReference type="AlphaFoldDB" id="A0A8J8Q513"/>
<dbReference type="SUPFAM" id="SSF89807">
    <property type="entry name" value="Dodecin-like"/>
    <property type="match status" value="1"/>
</dbReference>
<dbReference type="InterPro" id="IPR025543">
    <property type="entry name" value="Dodecin-like"/>
</dbReference>
<dbReference type="Gene3D" id="3.30.1660.10">
    <property type="entry name" value="Flavin-binding protein dodecin"/>
    <property type="match status" value="1"/>
</dbReference>
<protein>
    <recommendedName>
        <fullName evidence="3">Dodecin domain-containing protein</fullName>
    </recommendedName>
</protein>
<sequence>MGATAKVIKLVGNSSESWEDAAQNALDDADETLENISGIEIDSQTADVEDGQIQHYRTTVHVSFELQR</sequence>
<evidence type="ECO:0008006" key="3">
    <source>
        <dbReference type="Google" id="ProtNLM"/>
    </source>
</evidence>
<evidence type="ECO:0000313" key="2">
    <source>
        <dbReference type="Proteomes" id="UP000766904"/>
    </source>
</evidence>
<dbReference type="Proteomes" id="UP000766904">
    <property type="component" value="Unassembled WGS sequence"/>
</dbReference>
<dbReference type="EMBL" id="PHNJ01000001">
    <property type="protein sequence ID" value="TYL40676.1"/>
    <property type="molecule type" value="Genomic_DNA"/>
</dbReference>
<dbReference type="PANTHER" id="PTHR39324">
    <property type="entry name" value="CALCIUM DODECIN"/>
    <property type="match status" value="1"/>
</dbReference>
<comment type="caution">
    <text evidence="1">The sequence shown here is derived from an EMBL/GenBank/DDBJ whole genome shotgun (WGS) entry which is preliminary data.</text>
</comment>
<dbReference type="RefSeq" id="WP_148856511.1">
    <property type="nucleotide sequence ID" value="NZ_PHNJ01000001.1"/>
</dbReference>
<dbReference type="OrthoDB" id="187186at2157"/>
<proteinExistence type="predicted"/>
<reference evidence="1" key="1">
    <citation type="submission" date="2017-11" db="EMBL/GenBank/DDBJ databases">
        <authorList>
            <person name="Kajale S.C."/>
            <person name="Sharma A."/>
        </authorList>
    </citation>
    <scope>NUCLEOTIDE SEQUENCE</scope>
    <source>
        <strain evidence="1">LS1_42</strain>
    </source>
</reference>
<dbReference type="InterPro" id="IPR009923">
    <property type="entry name" value="Dodecin"/>
</dbReference>
<organism evidence="1 2">
    <name type="scientific">Natronococcus pandeyae</name>
    <dbReference type="NCBI Taxonomy" id="2055836"/>
    <lineage>
        <taxon>Archaea</taxon>
        <taxon>Methanobacteriati</taxon>
        <taxon>Methanobacteriota</taxon>
        <taxon>Stenosarchaea group</taxon>
        <taxon>Halobacteria</taxon>
        <taxon>Halobacteriales</taxon>
        <taxon>Natrialbaceae</taxon>
        <taxon>Natronococcus</taxon>
    </lineage>
</organism>
<dbReference type="InterPro" id="IPR036694">
    <property type="entry name" value="Dodecin-like_sf"/>
</dbReference>
<dbReference type="PANTHER" id="PTHR39324:SF1">
    <property type="entry name" value="CALCIUM DODECIN"/>
    <property type="match status" value="1"/>
</dbReference>
<evidence type="ECO:0000313" key="1">
    <source>
        <dbReference type="EMBL" id="TYL40676.1"/>
    </source>
</evidence>